<dbReference type="RefSeq" id="XP_005760870.1">
    <property type="nucleotide sequence ID" value="XM_005760813.1"/>
</dbReference>
<feature type="region of interest" description="Disordered" evidence="8">
    <location>
        <begin position="593"/>
        <end position="691"/>
    </location>
</feature>
<dbReference type="HOGENOM" id="CLU_398733_0_0_1"/>
<evidence type="ECO:0000259" key="9">
    <source>
        <dbReference type="Pfam" id="PF00909"/>
    </source>
</evidence>
<keyword evidence="6" id="KW-0472">Membrane</keyword>
<keyword evidence="11" id="KW-1185">Reference proteome</keyword>
<comment type="similarity">
    <text evidence="2">Belongs to the ammonia transporter channel (TC 1.A.11.2) family.</text>
</comment>
<dbReference type="EnsemblProtists" id="EOD08441">
    <property type="protein sequence ID" value="EOD08441"/>
    <property type="gene ID" value="EMIHUDRAFT_217537"/>
</dbReference>
<keyword evidence="4" id="KW-0812">Transmembrane</keyword>
<dbReference type="Pfam" id="PF00909">
    <property type="entry name" value="Ammonium_transp"/>
    <property type="match status" value="2"/>
</dbReference>
<evidence type="ECO:0000256" key="8">
    <source>
        <dbReference type="SAM" id="MobiDB-lite"/>
    </source>
</evidence>
<protein>
    <recommendedName>
        <fullName evidence="9">Ammonium transporter AmtB-like domain-containing protein</fullName>
    </recommendedName>
</protein>
<evidence type="ECO:0000256" key="7">
    <source>
        <dbReference type="ARBA" id="ARBA00023177"/>
    </source>
</evidence>
<evidence type="ECO:0000256" key="6">
    <source>
        <dbReference type="ARBA" id="ARBA00023136"/>
    </source>
</evidence>
<dbReference type="GO" id="GO:0008519">
    <property type="term" value="F:ammonium channel activity"/>
    <property type="evidence" value="ECO:0007669"/>
    <property type="project" value="InterPro"/>
</dbReference>
<feature type="domain" description="Ammonium transporter AmtB-like" evidence="9">
    <location>
        <begin position="227"/>
        <end position="373"/>
    </location>
</feature>
<evidence type="ECO:0000256" key="3">
    <source>
        <dbReference type="ARBA" id="ARBA00022448"/>
    </source>
</evidence>
<evidence type="ECO:0000313" key="10">
    <source>
        <dbReference type="EnsemblProtists" id="EOD08441"/>
    </source>
</evidence>
<evidence type="ECO:0000313" key="11">
    <source>
        <dbReference type="Proteomes" id="UP000013827"/>
    </source>
</evidence>
<dbReference type="SUPFAM" id="SSF111352">
    <property type="entry name" value="Ammonium transporter"/>
    <property type="match status" value="1"/>
</dbReference>
<dbReference type="InterPro" id="IPR029020">
    <property type="entry name" value="Ammonium/urea_transptr"/>
</dbReference>
<name>A0A0D3IB06_EMIH1</name>
<feature type="compositionally biased region" description="Basic and acidic residues" evidence="8">
    <location>
        <begin position="593"/>
        <end position="602"/>
    </location>
</feature>
<dbReference type="PaxDb" id="2903-EOD08441"/>
<evidence type="ECO:0000256" key="5">
    <source>
        <dbReference type="ARBA" id="ARBA00022989"/>
    </source>
</evidence>
<proteinExistence type="inferred from homology"/>
<dbReference type="Proteomes" id="UP000013827">
    <property type="component" value="Unassembled WGS sequence"/>
</dbReference>
<accession>A0A0D3IB06</accession>
<keyword evidence="3" id="KW-0813">Transport</keyword>
<evidence type="ECO:0000256" key="2">
    <source>
        <dbReference type="ARBA" id="ARBA00005887"/>
    </source>
</evidence>
<evidence type="ECO:0000256" key="4">
    <source>
        <dbReference type="ARBA" id="ARBA00022692"/>
    </source>
</evidence>
<dbReference type="AlphaFoldDB" id="A0A0D3IB06"/>
<dbReference type="GeneID" id="17254584"/>
<sequence length="691" mass="73077">MMGCSTSTDEWWCVWLKPSACDEADIAADCASTCCRAAAVNATLDSLADDLLSVSVALDTAWKLLCGVLVMLMQLGFAMLEAGTVREHNVIATYAKNIIDDHYSFFVFLAFQSTCATIVSGAMAERTAVGSYLVLSCTVPGVRSDNDEYGLASSIAGSSSSRSPDCCSGVVHALGGCAALVGAVAAGPRTGRYVQPGAELLQPGSPRKHASCIVPFRFDPKTVADFSPHNVLSGTMLLWVAWFAFNMGSGGSRSPRKEFHRTARGRGGAATAAGAATATALSSACAGVVGGLLAPALRRDTASRSASARRLLSRCCAAGGRSILGGLVGITAGCASIDLGLAAAVGVVSGVVFSSASEAAARWGVDDVVDAFAEESGLDSEFGLKAYSRNTDVLQRCRTVSALLSENGAADHKLEGEVKDILQHLSYDSLGGQDGRPHLAFLSHHKADAGDAARIFARIFVDTARRLLASQPFLESAGLGPRAEEAVRRVKPQDLVWLDSTNLKELPTLLDTRLKPTIGNHILFLTRAALERPWVLAELVAAHTLGKYVCLVLLEWPGATEERLREFQFPAALERTIHEWAWFLSKEAPARHKRDGEGELRRRVTTAASSWHTSASADSSHHIRRTPSEDARFSRQLPLTAMSLGPAGPRSGKAAKRVPLPSVALQRPESYKASVSSLAEEEADASAADGA</sequence>
<reference evidence="11" key="1">
    <citation type="journal article" date="2013" name="Nature">
        <title>Pan genome of the phytoplankton Emiliania underpins its global distribution.</title>
        <authorList>
            <person name="Read B.A."/>
            <person name="Kegel J."/>
            <person name="Klute M.J."/>
            <person name="Kuo A."/>
            <person name="Lefebvre S.C."/>
            <person name="Maumus F."/>
            <person name="Mayer C."/>
            <person name="Miller J."/>
            <person name="Monier A."/>
            <person name="Salamov A."/>
            <person name="Young J."/>
            <person name="Aguilar M."/>
            <person name="Claverie J.M."/>
            <person name="Frickenhaus S."/>
            <person name="Gonzalez K."/>
            <person name="Herman E.K."/>
            <person name="Lin Y.C."/>
            <person name="Napier J."/>
            <person name="Ogata H."/>
            <person name="Sarno A.F."/>
            <person name="Shmutz J."/>
            <person name="Schroeder D."/>
            <person name="de Vargas C."/>
            <person name="Verret F."/>
            <person name="von Dassow P."/>
            <person name="Valentin K."/>
            <person name="Van de Peer Y."/>
            <person name="Wheeler G."/>
            <person name="Dacks J.B."/>
            <person name="Delwiche C.F."/>
            <person name="Dyhrman S.T."/>
            <person name="Glockner G."/>
            <person name="John U."/>
            <person name="Richards T."/>
            <person name="Worden A.Z."/>
            <person name="Zhang X."/>
            <person name="Grigoriev I.V."/>
            <person name="Allen A.E."/>
            <person name="Bidle K."/>
            <person name="Borodovsky M."/>
            <person name="Bowler C."/>
            <person name="Brownlee C."/>
            <person name="Cock J.M."/>
            <person name="Elias M."/>
            <person name="Gladyshev V.N."/>
            <person name="Groth M."/>
            <person name="Guda C."/>
            <person name="Hadaegh A."/>
            <person name="Iglesias-Rodriguez M.D."/>
            <person name="Jenkins J."/>
            <person name="Jones B.M."/>
            <person name="Lawson T."/>
            <person name="Leese F."/>
            <person name="Lindquist E."/>
            <person name="Lobanov A."/>
            <person name="Lomsadze A."/>
            <person name="Malik S.B."/>
            <person name="Marsh M.E."/>
            <person name="Mackinder L."/>
            <person name="Mock T."/>
            <person name="Mueller-Roeber B."/>
            <person name="Pagarete A."/>
            <person name="Parker M."/>
            <person name="Probert I."/>
            <person name="Quesneville H."/>
            <person name="Raines C."/>
            <person name="Rensing S.A."/>
            <person name="Riano-Pachon D.M."/>
            <person name="Richier S."/>
            <person name="Rokitta S."/>
            <person name="Shiraiwa Y."/>
            <person name="Soanes D.M."/>
            <person name="van der Giezen M."/>
            <person name="Wahlund T.M."/>
            <person name="Williams B."/>
            <person name="Wilson W."/>
            <person name="Wolfe G."/>
            <person name="Wurch L.L."/>
        </authorList>
    </citation>
    <scope>NUCLEOTIDE SEQUENCE</scope>
</reference>
<reference evidence="10" key="2">
    <citation type="submission" date="2024-10" db="UniProtKB">
        <authorList>
            <consortium name="EnsemblProtists"/>
        </authorList>
    </citation>
    <scope>IDENTIFICATION</scope>
</reference>
<dbReference type="Gene3D" id="1.10.3430.10">
    <property type="entry name" value="Ammonium transporter AmtB like domains"/>
    <property type="match status" value="2"/>
</dbReference>
<dbReference type="PANTHER" id="PTHR11730:SF6">
    <property type="entry name" value="AMMONIUM TRANSPORTER"/>
    <property type="match status" value="1"/>
</dbReference>
<dbReference type="InterPro" id="IPR024041">
    <property type="entry name" value="NH4_transpt_AmtB-like_dom"/>
</dbReference>
<keyword evidence="5" id="KW-1133">Transmembrane helix</keyword>
<comment type="subcellular location">
    <subcellularLocation>
        <location evidence="1">Membrane</location>
        <topology evidence="1">Multi-pass membrane protein</topology>
    </subcellularLocation>
</comment>
<dbReference type="GO" id="GO:0005886">
    <property type="term" value="C:plasma membrane"/>
    <property type="evidence" value="ECO:0007669"/>
    <property type="project" value="TreeGrafter"/>
</dbReference>
<feature type="compositionally biased region" description="Low complexity" evidence="8">
    <location>
        <begin position="605"/>
        <end position="618"/>
    </location>
</feature>
<dbReference type="KEGG" id="ehx:EMIHUDRAFT_217537"/>
<feature type="domain" description="Ammonium transporter AmtB-like" evidence="9">
    <location>
        <begin position="103"/>
        <end position="194"/>
    </location>
</feature>
<dbReference type="eggNOG" id="KOG0682">
    <property type="taxonomic scope" value="Eukaryota"/>
</dbReference>
<dbReference type="GO" id="GO:0097272">
    <property type="term" value="P:ammonium homeostasis"/>
    <property type="evidence" value="ECO:0007669"/>
    <property type="project" value="TreeGrafter"/>
</dbReference>
<organism evidence="10 11">
    <name type="scientific">Emiliania huxleyi (strain CCMP1516)</name>
    <dbReference type="NCBI Taxonomy" id="280463"/>
    <lineage>
        <taxon>Eukaryota</taxon>
        <taxon>Haptista</taxon>
        <taxon>Haptophyta</taxon>
        <taxon>Prymnesiophyceae</taxon>
        <taxon>Isochrysidales</taxon>
        <taxon>Noelaerhabdaceae</taxon>
        <taxon>Emiliania</taxon>
    </lineage>
</organism>
<evidence type="ECO:0000256" key="1">
    <source>
        <dbReference type="ARBA" id="ARBA00004141"/>
    </source>
</evidence>
<dbReference type="PANTHER" id="PTHR11730">
    <property type="entry name" value="AMMONIUM TRANSPORTER"/>
    <property type="match status" value="1"/>
</dbReference>
<keyword evidence="7" id="KW-0924">Ammonia transport</keyword>